<sequence length="242" mass="26981">MSSSEAVKAGLRGKALKICHYYRDLLWESAEKCYVLNAGFLDDLVLEDPSLSSGYDGVYSFEGEASIMEESGANNDTGVVADAKDDHVSNSNIGGNDLNEQVITDVQDLKLTEDGDHSNIDSEQRLILSVEDVDTLLDKCLLQALHTTVKDKDLLMPGMPQYPLYLVSISLSSGSFVPANWRRQPTRGDNFRTTFVNQFIKSVLRNNCKHFSVASNFSKYEELAAKWIQKGYTCTIRFSWGL</sequence>
<dbReference type="AlphaFoldDB" id="A0AAD8J1S7"/>
<proteinExistence type="predicted"/>
<dbReference type="EMBL" id="JAUIZM010000003">
    <property type="protein sequence ID" value="KAK1395008.1"/>
    <property type="molecule type" value="Genomic_DNA"/>
</dbReference>
<reference evidence="1" key="2">
    <citation type="submission" date="2023-05" db="EMBL/GenBank/DDBJ databases">
        <authorList>
            <person name="Schelkunov M.I."/>
        </authorList>
    </citation>
    <scope>NUCLEOTIDE SEQUENCE</scope>
    <source>
        <strain evidence="1">Hsosn_3</strain>
        <tissue evidence="1">Leaf</tissue>
    </source>
</reference>
<reference evidence="1" key="1">
    <citation type="submission" date="2023-02" db="EMBL/GenBank/DDBJ databases">
        <title>Genome of toxic invasive species Heracleum sosnowskyi carries increased number of genes despite the absence of recent whole-genome duplications.</title>
        <authorList>
            <person name="Schelkunov M."/>
            <person name="Shtratnikova V."/>
            <person name="Makarenko M."/>
            <person name="Klepikova A."/>
            <person name="Omelchenko D."/>
            <person name="Novikova G."/>
            <person name="Obukhova E."/>
            <person name="Bogdanov V."/>
            <person name="Penin A."/>
            <person name="Logacheva M."/>
        </authorList>
    </citation>
    <scope>NUCLEOTIDE SEQUENCE</scope>
    <source>
        <strain evidence="1">Hsosn_3</strain>
        <tissue evidence="1">Leaf</tissue>
    </source>
</reference>
<gene>
    <name evidence="1" type="ORF">POM88_014064</name>
</gene>
<dbReference type="InterPro" id="IPR039757">
    <property type="entry name" value="EIF2D"/>
</dbReference>
<dbReference type="GO" id="GO:0001731">
    <property type="term" value="P:formation of translation preinitiation complex"/>
    <property type="evidence" value="ECO:0007669"/>
    <property type="project" value="InterPro"/>
</dbReference>
<dbReference type="PROSITE" id="PS50890">
    <property type="entry name" value="PUA"/>
    <property type="match status" value="1"/>
</dbReference>
<dbReference type="PANTHER" id="PTHR12217">
    <property type="entry name" value="EUKARYOTIC TRANSLATION INITIATION FACTOR 2D"/>
    <property type="match status" value="1"/>
</dbReference>
<evidence type="ECO:0000313" key="1">
    <source>
        <dbReference type="EMBL" id="KAK1395008.1"/>
    </source>
</evidence>
<organism evidence="1 2">
    <name type="scientific">Heracleum sosnowskyi</name>
    <dbReference type="NCBI Taxonomy" id="360622"/>
    <lineage>
        <taxon>Eukaryota</taxon>
        <taxon>Viridiplantae</taxon>
        <taxon>Streptophyta</taxon>
        <taxon>Embryophyta</taxon>
        <taxon>Tracheophyta</taxon>
        <taxon>Spermatophyta</taxon>
        <taxon>Magnoliopsida</taxon>
        <taxon>eudicotyledons</taxon>
        <taxon>Gunneridae</taxon>
        <taxon>Pentapetalae</taxon>
        <taxon>asterids</taxon>
        <taxon>campanulids</taxon>
        <taxon>Apiales</taxon>
        <taxon>Apiaceae</taxon>
        <taxon>Apioideae</taxon>
        <taxon>apioid superclade</taxon>
        <taxon>Tordylieae</taxon>
        <taxon>Tordyliinae</taxon>
        <taxon>Heracleum</taxon>
    </lineage>
</organism>
<evidence type="ECO:0000313" key="2">
    <source>
        <dbReference type="Proteomes" id="UP001237642"/>
    </source>
</evidence>
<dbReference type="Proteomes" id="UP001237642">
    <property type="component" value="Unassembled WGS sequence"/>
</dbReference>
<name>A0AAD8J1S7_9APIA</name>
<protein>
    <submittedName>
        <fullName evidence="1">Ligatin</fullName>
    </submittedName>
</protein>
<dbReference type="PANTHER" id="PTHR12217:SF4">
    <property type="entry name" value="EUKARYOTIC TRANSLATION INITIATION FACTOR 2D"/>
    <property type="match status" value="1"/>
</dbReference>
<comment type="caution">
    <text evidence="1">The sequence shown here is derived from an EMBL/GenBank/DDBJ whole genome shotgun (WGS) entry which is preliminary data.</text>
</comment>
<accession>A0AAD8J1S7</accession>
<keyword evidence="2" id="KW-1185">Reference proteome</keyword>
<dbReference type="GO" id="GO:0003743">
    <property type="term" value="F:translation initiation factor activity"/>
    <property type="evidence" value="ECO:0007669"/>
    <property type="project" value="InterPro"/>
</dbReference>